<dbReference type="InterPro" id="IPR021150">
    <property type="entry name" value="Ubiq_cyt_c_chap"/>
</dbReference>
<sequence>MATSTGCSRLRALQRRLRSVPQVQVARLTTSHPRAVAAASTRNTQPVPPSVPPSTSVPPVTPDRAEGQSKTATPMSAGMRAAAKFQSITGRATETYTAYGATEILYRECARQAEYSIPQATNIDEEMPKTADGEDLGVGDGWWLTEAGLKPTFSTWSQVTMLHMYLLSVRLRCFPAPSAQPWQQHLLDHFFYDAENRMTVSHNMHARGTRNKYLKDLFVQWRGLLAAYDEGLVRGDAVLAAAIWRNIYKASDDVDIRTLAQIVSYMRRALKALDSLPDKEIGKAASVFGNPEADGSTVRLRSSMMALPFEKTPGKDVPQRKQP</sequence>
<evidence type="ECO:0000259" key="3">
    <source>
        <dbReference type="Pfam" id="PF03981"/>
    </source>
</evidence>
<organism evidence="4 5">
    <name type="scientific">Diplocarpon coronariae</name>
    <dbReference type="NCBI Taxonomy" id="2795749"/>
    <lineage>
        <taxon>Eukaryota</taxon>
        <taxon>Fungi</taxon>
        <taxon>Dikarya</taxon>
        <taxon>Ascomycota</taxon>
        <taxon>Pezizomycotina</taxon>
        <taxon>Leotiomycetes</taxon>
        <taxon>Helotiales</taxon>
        <taxon>Drepanopezizaceae</taxon>
        <taxon>Diplocarpon</taxon>
    </lineage>
</organism>
<comment type="similarity">
    <text evidence="1">Belongs to the CBP3 family.</text>
</comment>
<feature type="compositionally biased region" description="Pro residues" evidence="2">
    <location>
        <begin position="46"/>
        <end position="61"/>
    </location>
</feature>
<reference evidence="4 5" key="1">
    <citation type="submission" date="2017-04" db="EMBL/GenBank/DDBJ databases">
        <title>Draft genome sequence of Marssonina coronaria NL1: causal agent of apple blotch.</title>
        <authorList>
            <person name="Cheng Q."/>
        </authorList>
    </citation>
    <scope>NUCLEOTIDE SEQUENCE [LARGE SCALE GENOMIC DNA]</scope>
    <source>
        <strain evidence="4 5">NL1</strain>
    </source>
</reference>
<dbReference type="GO" id="GO:0005739">
    <property type="term" value="C:mitochondrion"/>
    <property type="evidence" value="ECO:0007669"/>
    <property type="project" value="TreeGrafter"/>
</dbReference>
<evidence type="ECO:0000313" key="5">
    <source>
        <dbReference type="Proteomes" id="UP000242519"/>
    </source>
</evidence>
<gene>
    <name evidence="4" type="ORF">B2J93_686</name>
</gene>
<dbReference type="InParanoid" id="A0A218Z7H4"/>
<accession>A0A218Z7H4</accession>
<dbReference type="AlphaFoldDB" id="A0A218Z7H4"/>
<proteinExistence type="inferred from homology"/>
<dbReference type="Pfam" id="PF03981">
    <property type="entry name" value="Ubiq_cyt_C_chap"/>
    <property type="match status" value="1"/>
</dbReference>
<dbReference type="PANTHER" id="PTHR12184:SF1">
    <property type="entry name" value="UBIQUINOL-CYTOCHROME-C REDUCTASE COMPLEX ASSEMBLY FACTOR 1"/>
    <property type="match status" value="1"/>
</dbReference>
<dbReference type="GO" id="GO:0034551">
    <property type="term" value="P:mitochondrial respiratory chain complex III assembly"/>
    <property type="evidence" value="ECO:0007669"/>
    <property type="project" value="TreeGrafter"/>
</dbReference>
<protein>
    <recommendedName>
        <fullName evidence="3">Ubiquinol-cytochrome c chaperone domain-containing protein</fullName>
    </recommendedName>
</protein>
<dbReference type="EMBL" id="MZNU01000149">
    <property type="protein sequence ID" value="OWP04007.1"/>
    <property type="molecule type" value="Genomic_DNA"/>
</dbReference>
<comment type="caution">
    <text evidence="4">The sequence shown here is derived from an EMBL/GenBank/DDBJ whole genome shotgun (WGS) entry which is preliminary data.</text>
</comment>
<dbReference type="STRING" id="503106.A0A218Z7H4"/>
<dbReference type="PANTHER" id="PTHR12184">
    <property type="entry name" value="UBIQUINOL-CYTOCHROME C REDUCTASE COMPLEX ASSEMBLY FACTOR 1 FAMILY MEMBER"/>
    <property type="match status" value="1"/>
</dbReference>
<evidence type="ECO:0000256" key="2">
    <source>
        <dbReference type="SAM" id="MobiDB-lite"/>
    </source>
</evidence>
<dbReference type="InterPro" id="IPR007129">
    <property type="entry name" value="Ubiqinol_cyt_c_chaperone_CPB3"/>
</dbReference>
<dbReference type="Proteomes" id="UP000242519">
    <property type="component" value="Unassembled WGS sequence"/>
</dbReference>
<evidence type="ECO:0000256" key="1">
    <source>
        <dbReference type="ARBA" id="ARBA00006407"/>
    </source>
</evidence>
<dbReference type="OrthoDB" id="10253878at2759"/>
<feature type="domain" description="Ubiquinol-cytochrome c chaperone" evidence="3">
    <location>
        <begin position="146"/>
        <end position="283"/>
    </location>
</feature>
<feature type="region of interest" description="Disordered" evidence="2">
    <location>
        <begin position="29"/>
        <end position="78"/>
    </location>
</feature>
<name>A0A218Z7H4_9HELO</name>
<keyword evidence="5" id="KW-1185">Reference proteome</keyword>
<evidence type="ECO:0000313" key="4">
    <source>
        <dbReference type="EMBL" id="OWP04007.1"/>
    </source>
</evidence>